<dbReference type="EMBL" id="GGEC01036474">
    <property type="protein sequence ID" value="MBX16958.1"/>
    <property type="molecule type" value="Transcribed_RNA"/>
</dbReference>
<organism evidence="1">
    <name type="scientific">Rhizophora mucronata</name>
    <name type="common">Asiatic mangrove</name>
    <dbReference type="NCBI Taxonomy" id="61149"/>
    <lineage>
        <taxon>Eukaryota</taxon>
        <taxon>Viridiplantae</taxon>
        <taxon>Streptophyta</taxon>
        <taxon>Embryophyta</taxon>
        <taxon>Tracheophyta</taxon>
        <taxon>Spermatophyta</taxon>
        <taxon>Magnoliopsida</taxon>
        <taxon>eudicotyledons</taxon>
        <taxon>Gunneridae</taxon>
        <taxon>Pentapetalae</taxon>
        <taxon>rosids</taxon>
        <taxon>fabids</taxon>
        <taxon>Malpighiales</taxon>
        <taxon>Rhizophoraceae</taxon>
        <taxon>Rhizophora</taxon>
    </lineage>
</organism>
<proteinExistence type="predicted"/>
<reference evidence="1" key="1">
    <citation type="submission" date="2018-02" db="EMBL/GenBank/DDBJ databases">
        <title>Rhizophora mucronata_Transcriptome.</title>
        <authorList>
            <person name="Meera S.P."/>
            <person name="Sreeshan A."/>
            <person name="Augustine A."/>
        </authorList>
    </citation>
    <scope>NUCLEOTIDE SEQUENCE</scope>
    <source>
        <tissue evidence="1">Leaf</tissue>
    </source>
</reference>
<dbReference type="EMBL" id="GGEC01036476">
    <property type="protein sequence ID" value="MBX16960.1"/>
    <property type="molecule type" value="Transcribed_RNA"/>
</dbReference>
<protein>
    <submittedName>
        <fullName evidence="1">Ubiquitin conjugating enzyme</fullName>
    </submittedName>
    <submittedName>
        <fullName evidence="2">Ubiquitin-conjugating enzyme E2 10</fullName>
    </submittedName>
</protein>
<evidence type="ECO:0000313" key="1">
    <source>
        <dbReference type="EMBL" id="MBX16958.1"/>
    </source>
</evidence>
<evidence type="ECO:0000313" key="2">
    <source>
        <dbReference type="EMBL" id="MBX16960.1"/>
    </source>
</evidence>
<accession>A0A2P2LG53</accession>
<sequence length="58" mass="6198">MTTSKVPPLAGSLAHGILLGPAPGSCLILSSVCLIHVGNFWHQGIVWVWIRQQGTYGE</sequence>
<name>A0A2P2LG53_RHIMU</name>
<dbReference type="AlphaFoldDB" id="A0A2P2LG53"/>